<keyword evidence="3" id="KW-0472">Membrane</keyword>
<keyword evidence="1" id="KW-0812">Transmembrane</keyword>
<dbReference type="RefSeq" id="WP_017980400.1">
    <property type="nucleotide sequence ID" value="NZ_CP023705.1"/>
</dbReference>
<evidence type="ECO:0000313" key="4">
    <source>
        <dbReference type="EMBL" id="KIU26597.1"/>
    </source>
</evidence>
<dbReference type="InterPro" id="IPR007667">
    <property type="entry name" value="Hypoxia_induced_domain"/>
</dbReference>
<dbReference type="Proteomes" id="UP000033203">
    <property type="component" value="Unassembled WGS sequence"/>
</dbReference>
<dbReference type="PATRIC" id="fig|1549858.7.peg.3479"/>
<proteinExistence type="predicted"/>
<dbReference type="Pfam" id="PF04588">
    <property type="entry name" value="HIG_1_N"/>
    <property type="match status" value="1"/>
</dbReference>
<evidence type="ECO:0000313" key="5">
    <source>
        <dbReference type="Proteomes" id="UP000033203"/>
    </source>
</evidence>
<dbReference type="GeneID" id="93797176"/>
<organism evidence="4 5">
    <name type="scientific">Sphingomonas melonis</name>
    <dbReference type="NCBI Taxonomy" id="152682"/>
    <lineage>
        <taxon>Bacteria</taxon>
        <taxon>Pseudomonadati</taxon>
        <taxon>Pseudomonadota</taxon>
        <taxon>Alphaproteobacteria</taxon>
        <taxon>Sphingomonadales</taxon>
        <taxon>Sphingomonadaceae</taxon>
        <taxon>Sphingomonas</taxon>
    </lineage>
</organism>
<sequence length="76" mass="8187">MNTFLVILLIAAMLATVVALVRGVIAFLQDSHAQVRNGEGPSAASLKSNKMMQMRVFFQALAILIIVVILFVGGRT</sequence>
<evidence type="ECO:0000256" key="1">
    <source>
        <dbReference type="ARBA" id="ARBA00022692"/>
    </source>
</evidence>
<dbReference type="EMBL" id="JXTP01000073">
    <property type="protein sequence ID" value="KIU26597.1"/>
    <property type="molecule type" value="Genomic_DNA"/>
</dbReference>
<evidence type="ECO:0000256" key="2">
    <source>
        <dbReference type="ARBA" id="ARBA00022989"/>
    </source>
</evidence>
<protein>
    <submittedName>
        <fullName evidence="4">Membrane protein</fullName>
    </submittedName>
</protein>
<dbReference type="NCBIfam" id="NF033233">
    <property type="entry name" value="twin_helix"/>
    <property type="match status" value="1"/>
</dbReference>
<comment type="caution">
    <text evidence="4">The sequence shown here is derived from an EMBL/GenBank/DDBJ whole genome shotgun (WGS) entry which is preliminary data.</text>
</comment>
<gene>
    <name evidence="4" type="ORF">SR41_13735</name>
</gene>
<reference evidence="4 5" key="1">
    <citation type="submission" date="2015-01" db="EMBL/GenBank/DDBJ databases">
        <title>Genome of Sphingomonas taxi strain 30a.</title>
        <authorList>
            <person name="Eevers N."/>
            <person name="Van Hamme J."/>
            <person name="Bottos E."/>
            <person name="Weyens N."/>
            <person name="Vangronsveld J."/>
        </authorList>
    </citation>
    <scope>NUCLEOTIDE SEQUENCE [LARGE SCALE GENOMIC DNA]</scope>
    <source>
        <strain evidence="4 5">30a</strain>
    </source>
</reference>
<accession>A0A0D1M7B4</accession>
<evidence type="ECO:0000256" key="3">
    <source>
        <dbReference type="ARBA" id="ARBA00023136"/>
    </source>
</evidence>
<keyword evidence="2" id="KW-1133">Transmembrane helix</keyword>
<dbReference type="OrthoDB" id="7392120at2"/>
<name>A0A0D1M7B4_9SPHN</name>
<dbReference type="PROSITE" id="PS51503">
    <property type="entry name" value="HIG1"/>
    <property type="match status" value="1"/>
</dbReference>
<dbReference type="AlphaFoldDB" id="A0A0D1M7B4"/>